<dbReference type="GO" id="GO:0009089">
    <property type="term" value="P:lysine biosynthetic process via diaminopimelate"/>
    <property type="evidence" value="ECO:0007669"/>
    <property type="project" value="UniProtKB-UniRule"/>
</dbReference>
<dbReference type="InterPro" id="IPR002220">
    <property type="entry name" value="DapA-like"/>
</dbReference>
<dbReference type="KEGG" id="cprv:CYPRO_0213"/>
<dbReference type="HAMAP" id="MF_00418">
    <property type="entry name" value="DapA"/>
    <property type="match status" value="1"/>
</dbReference>
<keyword evidence="6 12" id="KW-0028">Amino-acid biosynthesis</keyword>
<dbReference type="PRINTS" id="PR00146">
    <property type="entry name" value="DHPICSNTHASE"/>
</dbReference>
<comment type="pathway">
    <text evidence="2 12">Amino-acid biosynthesis; L-lysine biosynthesis via DAP pathway; (S)-tetrahydrodipicolinate from L-aspartate: step 3/4.</text>
</comment>
<evidence type="ECO:0000256" key="6">
    <source>
        <dbReference type="ARBA" id="ARBA00022605"/>
    </source>
</evidence>
<evidence type="ECO:0000256" key="14">
    <source>
        <dbReference type="PIRSR" id="PIRSR001365-1"/>
    </source>
</evidence>
<comment type="catalytic activity">
    <reaction evidence="11 12">
        <text>L-aspartate 4-semialdehyde + pyruvate = (2S,4S)-4-hydroxy-2,3,4,5-tetrahydrodipicolinate + H2O + H(+)</text>
        <dbReference type="Rhea" id="RHEA:34171"/>
        <dbReference type="ChEBI" id="CHEBI:15361"/>
        <dbReference type="ChEBI" id="CHEBI:15377"/>
        <dbReference type="ChEBI" id="CHEBI:15378"/>
        <dbReference type="ChEBI" id="CHEBI:67139"/>
        <dbReference type="ChEBI" id="CHEBI:537519"/>
        <dbReference type="EC" id="4.3.3.7"/>
    </reaction>
</comment>
<dbReference type="Pfam" id="PF00701">
    <property type="entry name" value="DHDPS"/>
    <property type="match status" value="1"/>
</dbReference>
<dbReference type="NCBIfam" id="TIGR00674">
    <property type="entry name" value="dapA"/>
    <property type="match status" value="1"/>
</dbReference>
<dbReference type="GO" id="GO:0008840">
    <property type="term" value="F:4-hydroxy-tetrahydrodipicolinate synthase activity"/>
    <property type="evidence" value="ECO:0007669"/>
    <property type="project" value="UniProtKB-UniRule"/>
</dbReference>
<dbReference type="PIRSF" id="PIRSF001365">
    <property type="entry name" value="DHDPS"/>
    <property type="match status" value="1"/>
</dbReference>
<feature type="site" description="Part of a proton relay during catalysis" evidence="12">
    <location>
        <position position="52"/>
    </location>
</feature>
<dbReference type="InterPro" id="IPR020625">
    <property type="entry name" value="Schiff_base-form_aldolases_AS"/>
</dbReference>
<keyword evidence="17" id="KW-1185">Reference proteome</keyword>
<evidence type="ECO:0000256" key="9">
    <source>
        <dbReference type="ARBA" id="ARBA00023239"/>
    </source>
</evidence>
<dbReference type="AlphaFoldDB" id="A0A345UG99"/>
<keyword evidence="10 12" id="KW-0704">Schiff base</keyword>
<evidence type="ECO:0000313" key="17">
    <source>
        <dbReference type="Proteomes" id="UP000254808"/>
    </source>
</evidence>
<evidence type="ECO:0000256" key="1">
    <source>
        <dbReference type="ARBA" id="ARBA00003294"/>
    </source>
</evidence>
<evidence type="ECO:0000256" key="10">
    <source>
        <dbReference type="ARBA" id="ARBA00023270"/>
    </source>
</evidence>
<feature type="active site" description="Schiff-base intermediate with substrate" evidence="12 14">
    <location>
        <position position="169"/>
    </location>
</feature>
<dbReference type="PROSITE" id="PS00665">
    <property type="entry name" value="DHDPS_1"/>
    <property type="match status" value="1"/>
</dbReference>
<dbReference type="SUPFAM" id="SSF51569">
    <property type="entry name" value="Aldolase"/>
    <property type="match status" value="1"/>
</dbReference>
<dbReference type="RefSeq" id="WP_114982744.1">
    <property type="nucleotide sequence ID" value="NZ_CP027806.1"/>
</dbReference>
<comment type="function">
    <text evidence="1 12">Catalyzes the condensation of (S)-aspartate-beta-semialdehyde [(S)-ASA] and pyruvate to 4-hydroxy-tetrahydrodipicolinate (HTPA).</text>
</comment>
<dbReference type="EC" id="4.3.3.7" evidence="4 12"/>
<evidence type="ECO:0000256" key="12">
    <source>
        <dbReference type="HAMAP-Rule" id="MF_00418"/>
    </source>
</evidence>
<evidence type="ECO:0000256" key="2">
    <source>
        <dbReference type="ARBA" id="ARBA00005120"/>
    </source>
</evidence>
<reference evidence="16 17" key="1">
    <citation type="submission" date="2018-03" db="EMBL/GenBank/DDBJ databases">
        <title>Phenotypic and genomic properties of Cyclonatronum proteinivorum gen. nov., sp. nov., a haloalkaliphilic bacteroidete from soda lakes possessing Na+-translocating rhodopsin.</title>
        <authorList>
            <person name="Toshchakov S.V."/>
            <person name="Korzhenkov A."/>
            <person name="Samarov N.I."/>
            <person name="Kublanov I.V."/>
            <person name="Muntyan M.S."/>
            <person name="Sorokin D.Y."/>
        </authorList>
    </citation>
    <scope>NUCLEOTIDE SEQUENCE [LARGE SCALE GENOMIC DNA]</scope>
    <source>
        <strain evidence="16 17">Omega</strain>
    </source>
</reference>
<feature type="site" description="Part of a proton relay during catalysis" evidence="12">
    <location>
        <position position="115"/>
    </location>
</feature>
<dbReference type="InterPro" id="IPR020624">
    <property type="entry name" value="Schiff_base-form_aldolases_CS"/>
</dbReference>
<sequence>MSASQHDLRLQGVYTAIVTPFTEDGSLDLHAFEKLLDWQLEGGVSGVVVCGTTGESPTVTETEFTALLQLTHKKLRGRAVLIAGTGTNCTEKTIERSKLARDNGAQVLLIASPYYNKPTQNGLLAHYHAIADSVDLPIIVYNVPGRTAVNITTDSLIVLARHPNIIAVKEASGDINQIMDVIARVPQPFTVLAGDDPITLPVLGCGGRGTISVISNEAPALMVKMVQAALNGDFEQARTRHYELLPLMKANFWESNPTVVKAALAEMGLIKNVLRLPLVPMSNRLRTSLIEELHKLKLV</sequence>
<keyword evidence="9 12" id="KW-0456">Lyase</keyword>
<proteinExistence type="inferred from homology"/>
<feature type="binding site" evidence="12 15">
    <location>
        <position position="211"/>
    </location>
    <ligand>
        <name>pyruvate</name>
        <dbReference type="ChEBI" id="CHEBI:15361"/>
    </ligand>
</feature>
<evidence type="ECO:0000256" key="13">
    <source>
        <dbReference type="PIRNR" id="PIRNR001365"/>
    </source>
</evidence>
<evidence type="ECO:0000256" key="5">
    <source>
        <dbReference type="ARBA" id="ARBA00022490"/>
    </source>
</evidence>
<evidence type="ECO:0000256" key="4">
    <source>
        <dbReference type="ARBA" id="ARBA00012086"/>
    </source>
</evidence>
<dbReference type="SMART" id="SM01130">
    <property type="entry name" value="DHDPS"/>
    <property type="match status" value="1"/>
</dbReference>
<evidence type="ECO:0000256" key="11">
    <source>
        <dbReference type="ARBA" id="ARBA00047836"/>
    </source>
</evidence>
<keyword evidence="7 12" id="KW-0220">Diaminopimelate biosynthesis</keyword>
<dbReference type="InterPro" id="IPR005263">
    <property type="entry name" value="DapA"/>
</dbReference>
<dbReference type="UniPathway" id="UPA00034">
    <property type="reaction ID" value="UER00017"/>
</dbReference>
<keyword evidence="8 12" id="KW-0457">Lysine biosynthesis</keyword>
<dbReference type="PROSITE" id="PS00666">
    <property type="entry name" value="DHDPS_2"/>
    <property type="match status" value="1"/>
</dbReference>
<comment type="subunit">
    <text evidence="12">Homotetramer; dimer of dimers.</text>
</comment>
<dbReference type="EMBL" id="CP027806">
    <property type="protein sequence ID" value="AXI99500.1"/>
    <property type="molecule type" value="Genomic_DNA"/>
</dbReference>
<evidence type="ECO:0000256" key="8">
    <source>
        <dbReference type="ARBA" id="ARBA00023154"/>
    </source>
</evidence>
<accession>A0A345UG99</accession>
<comment type="caution">
    <text evidence="12">Was originally thought to be a dihydrodipicolinate synthase (DHDPS), catalyzing the condensation of (S)-aspartate-beta-semialdehyde [(S)-ASA] and pyruvate to dihydrodipicolinate (DHDP). However, it was shown in E.coli that the product of the enzymatic reaction is not dihydrodipicolinate but in fact (4S)-4-hydroxy-2,3,4,5-tetrahydro-(2S)-dipicolinic acid (HTPA), and that the consecutive dehydration reaction leading to DHDP is not spontaneous but catalyzed by DapB.</text>
</comment>
<dbReference type="OrthoDB" id="9782828at2"/>
<dbReference type="Proteomes" id="UP000254808">
    <property type="component" value="Chromosome"/>
</dbReference>
<evidence type="ECO:0000256" key="15">
    <source>
        <dbReference type="PIRSR" id="PIRSR001365-2"/>
    </source>
</evidence>
<dbReference type="Gene3D" id="3.20.20.70">
    <property type="entry name" value="Aldolase class I"/>
    <property type="match status" value="1"/>
</dbReference>
<name>A0A345UG99_9BACT</name>
<dbReference type="GO" id="GO:0019877">
    <property type="term" value="P:diaminopimelate biosynthetic process"/>
    <property type="evidence" value="ECO:0007669"/>
    <property type="project" value="UniProtKB-UniRule"/>
</dbReference>
<evidence type="ECO:0000313" key="16">
    <source>
        <dbReference type="EMBL" id="AXI99500.1"/>
    </source>
</evidence>
<comment type="subcellular location">
    <subcellularLocation>
        <location evidence="12">Cytoplasm</location>
    </subcellularLocation>
</comment>
<feature type="active site" description="Proton donor/acceptor" evidence="12 14">
    <location>
        <position position="141"/>
    </location>
</feature>
<evidence type="ECO:0000256" key="7">
    <source>
        <dbReference type="ARBA" id="ARBA00022915"/>
    </source>
</evidence>
<dbReference type="CDD" id="cd00950">
    <property type="entry name" value="DHDPS"/>
    <property type="match status" value="1"/>
</dbReference>
<feature type="binding site" evidence="12 15">
    <location>
        <position position="53"/>
    </location>
    <ligand>
        <name>pyruvate</name>
        <dbReference type="ChEBI" id="CHEBI:15361"/>
    </ligand>
</feature>
<gene>
    <name evidence="12" type="primary">dapA</name>
    <name evidence="16" type="ORF">CYPRO_0213</name>
</gene>
<dbReference type="PANTHER" id="PTHR12128:SF66">
    <property type="entry name" value="4-HYDROXY-2-OXOGLUTARATE ALDOLASE, MITOCHONDRIAL"/>
    <property type="match status" value="1"/>
</dbReference>
<organism evidence="16 17">
    <name type="scientific">Cyclonatronum proteinivorum</name>
    <dbReference type="NCBI Taxonomy" id="1457365"/>
    <lineage>
        <taxon>Bacteria</taxon>
        <taxon>Pseudomonadati</taxon>
        <taxon>Balneolota</taxon>
        <taxon>Balneolia</taxon>
        <taxon>Balneolales</taxon>
        <taxon>Cyclonatronaceae</taxon>
        <taxon>Cyclonatronum</taxon>
    </lineage>
</organism>
<dbReference type="GO" id="GO:0005737">
    <property type="term" value="C:cytoplasm"/>
    <property type="evidence" value="ECO:0007669"/>
    <property type="project" value="UniProtKB-SubCell"/>
</dbReference>
<protein>
    <recommendedName>
        <fullName evidence="4 12">4-hydroxy-tetrahydrodipicolinate synthase</fullName>
        <shortName evidence="12">HTPA synthase</shortName>
        <ecNumber evidence="4 12">4.3.3.7</ecNumber>
    </recommendedName>
</protein>
<dbReference type="PANTHER" id="PTHR12128">
    <property type="entry name" value="DIHYDRODIPICOLINATE SYNTHASE"/>
    <property type="match status" value="1"/>
</dbReference>
<dbReference type="InterPro" id="IPR013785">
    <property type="entry name" value="Aldolase_TIM"/>
</dbReference>
<keyword evidence="5 12" id="KW-0963">Cytoplasm</keyword>
<evidence type="ECO:0000256" key="3">
    <source>
        <dbReference type="ARBA" id="ARBA00007592"/>
    </source>
</evidence>
<comment type="similarity">
    <text evidence="3 12 13">Belongs to the DapA family.</text>
</comment>